<keyword evidence="1" id="KW-0732">Signal</keyword>
<evidence type="ECO:0000256" key="1">
    <source>
        <dbReference type="SAM" id="SignalP"/>
    </source>
</evidence>
<dbReference type="AlphaFoldDB" id="A0AAV5VF50"/>
<gene>
    <name evidence="3" type="ORF">PFISCL1PPCAC_8155</name>
</gene>
<dbReference type="InterPro" id="IPR052823">
    <property type="entry name" value="SXP/RAL-2_related"/>
</dbReference>
<feature type="domain" description="SXP/RAL-2 family protein Ani s 5-like cation-binding" evidence="2">
    <location>
        <begin position="38"/>
        <end position="139"/>
    </location>
</feature>
<dbReference type="PANTHER" id="PTHR21593">
    <property type="entry name" value="PRION-LIKE- Q/N-RICH -DOMAIN-BEARING PROTEIN PROTEIN"/>
    <property type="match status" value="1"/>
</dbReference>
<proteinExistence type="predicted"/>
<name>A0AAV5VF50_9BILA</name>
<evidence type="ECO:0000313" key="4">
    <source>
        <dbReference type="Proteomes" id="UP001432322"/>
    </source>
</evidence>
<keyword evidence="4" id="KW-1185">Reference proteome</keyword>
<dbReference type="Pfam" id="PF02520">
    <property type="entry name" value="ANIS5_cation-bd"/>
    <property type="match status" value="1"/>
</dbReference>
<dbReference type="InterPro" id="IPR003677">
    <property type="entry name" value="ANIS5_cation-bd"/>
</dbReference>
<feature type="chain" id="PRO_5043988969" description="SXP/RAL-2 family protein Ani s 5-like cation-binding domain-containing protein" evidence="1">
    <location>
        <begin position="18"/>
        <end position="151"/>
    </location>
</feature>
<evidence type="ECO:0000313" key="3">
    <source>
        <dbReference type="EMBL" id="GMT16858.1"/>
    </source>
</evidence>
<feature type="signal peptide" evidence="1">
    <location>
        <begin position="1"/>
        <end position="17"/>
    </location>
</feature>
<comment type="caution">
    <text evidence="3">The sequence shown here is derived from an EMBL/GenBank/DDBJ whole genome shotgun (WGS) entry which is preliminary data.</text>
</comment>
<sequence>MLARLSLLAFVAVAVYAQQGGQQDDIPPFLQNADAATKQSFFAVLQANGNKPEAQVNAAVDQWASRQSGAVKLAYTNFKAEVEKYQKEEESAHTSAVAGFSPAARAADAKLSQIAAQPGTFEAKQQQITAFINSLPAGVRGEILKAMGGQQ</sequence>
<dbReference type="Proteomes" id="UP001432322">
    <property type="component" value="Unassembled WGS sequence"/>
</dbReference>
<dbReference type="EMBL" id="BTSY01000002">
    <property type="protein sequence ID" value="GMT16858.1"/>
    <property type="molecule type" value="Genomic_DNA"/>
</dbReference>
<protein>
    <recommendedName>
        <fullName evidence="2">SXP/RAL-2 family protein Ani s 5-like cation-binding domain-containing protein</fullName>
    </recommendedName>
</protein>
<evidence type="ECO:0000259" key="2">
    <source>
        <dbReference type="Pfam" id="PF02520"/>
    </source>
</evidence>
<organism evidence="3 4">
    <name type="scientific">Pristionchus fissidentatus</name>
    <dbReference type="NCBI Taxonomy" id="1538716"/>
    <lineage>
        <taxon>Eukaryota</taxon>
        <taxon>Metazoa</taxon>
        <taxon>Ecdysozoa</taxon>
        <taxon>Nematoda</taxon>
        <taxon>Chromadorea</taxon>
        <taxon>Rhabditida</taxon>
        <taxon>Rhabditina</taxon>
        <taxon>Diplogasteromorpha</taxon>
        <taxon>Diplogasteroidea</taxon>
        <taxon>Neodiplogasteridae</taxon>
        <taxon>Pristionchus</taxon>
    </lineage>
</organism>
<dbReference type="PANTHER" id="PTHR21593:SF36">
    <property type="entry name" value="DUF148 DOMAIN-CONTAINING PROTEIN-RELATED"/>
    <property type="match status" value="1"/>
</dbReference>
<reference evidence="3" key="1">
    <citation type="submission" date="2023-10" db="EMBL/GenBank/DDBJ databases">
        <title>Genome assembly of Pristionchus species.</title>
        <authorList>
            <person name="Yoshida K."/>
            <person name="Sommer R.J."/>
        </authorList>
    </citation>
    <scope>NUCLEOTIDE SEQUENCE</scope>
    <source>
        <strain evidence="3">RS5133</strain>
    </source>
</reference>
<accession>A0AAV5VF50</accession>